<reference evidence="2" key="1">
    <citation type="journal article" date="2023" name="G3 (Bethesda)">
        <title>Genome assembly and association tests identify interacting loci associated with vigor, precocity, and sex in interspecific pistachio rootstocks.</title>
        <authorList>
            <person name="Palmer W."/>
            <person name="Jacygrad E."/>
            <person name="Sagayaradj S."/>
            <person name="Cavanaugh K."/>
            <person name="Han R."/>
            <person name="Bertier L."/>
            <person name="Beede B."/>
            <person name="Kafkas S."/>
            <person name="Golino D."/>
            <person name="Preece J."/>
            <person name="Michelmore R."/>
        </authorList>
    </citation>
    <scope>NUCLEOTIDE SEQUENCE [LARGE SCALE GENOMIC DNA]</scope>
</reference>
<name>A0ACC1AYX5_9ROSI</name>
<gene>
    <name evidence="1" type="ORF">Patl1_24793</name>
</gene>
<evidence type="ECO:0000313" key="1">
    <source>
        <dbReference type="EMBL" id="KAJ0091873.1"/>
    </source>
</evidence>
<proteinExistence type="predicted"/>
<evidence type="ECO:0000313" key="2">
    <source>
        <dbReference type="Proteomes" id="UP001164250"/>
    </source>
</evidence>
<accession>A0ACC1AYX5</accession>
<sequence>MFKLLNLQHVEVVPQMEKERRLQQILRSQERGSRVIIFCSTKRLCDQLARNIGRNLGAIAIHGDKSQGERDWVLNQFRSGKSPILVATDVAARGLDIKDIRVVINYDFPSGVEDYVHRIGRTGRAGATGVAYTFFSEQDWKYAADLIKVLEGANQRVPTEVREMALRGGPGFGKDRGGMSRFDSGSGGGGHWDSGGRGGMIDGGFGGRGGMRDGGFGGRGGMRDSNFGGRGGMRDGSFGGRGGVRDSGFGGHEGRGEMFSGRGNRGRGFSGPGGGNVGWGRNDRGPHDRYSNNMDGRGRGRGRGRFDNRREITDRSRGRSYSASPERVRTWGYSRSRSGSRSRSRSRSRSWSRSRSRSRSWSRGRSRSRSPSHDRSRSRSGSYDRFERSRDRKDHRVSGFDVLPETRVSPMSSAAPMSPGLQGGVVSATEPAAPLPAVECSENEPVLPETGTDPDQQSLTDV</sequence>
<protein>
    <submittedName>
        <fullName evidence="1">Uncharacterized protein</fullName>
    </submittedName>
</protein>
<organism evidence="1 2">
    <name type="scientific">Pistacia atlantica</name>
    <dbReference type="NCBI Taxonomy" id="434234"/>
    <lineage>
        <taxon>Eukaryota</taxon>
        <taxon>Viridiplantae</taxon>
        <taxon>Streptophyta</taxon>
        <taxon>Embryophyta</taxon>
        <taxon>Tracheophyta</taxon>
        <taxon>Spermatophyta</taxon>
        <taxon>Magnoliopsida</taxon>
        <taxon>eudicotyledons</taxon>
        <taxon>Gunneridae</taxon>
        <taxon>Pentapetalae</taxon>
        <taxon>rosids</taxon>
        <taxon>malvids</taxon>
        <taxon>Sapindales</taxon>
        <taxon>Anacardiaceae</taxon>
        <taxon>Pistacia</taxon>
    </lineage>
</organism>
<dbReference type="Proteomes" id="UP001164250">
    <property type="component" value="Chromosome 7"/>
</dbReference>
<dbReference type="EMBL" id="CM047903">
    <property type="protein sequence ID" value="KAJ0091873.1"/>
    <property type="molecule type" value="Genomic_DNA"/>
</dbReference>
<keyword evidence="2" id="KW-1185">Reference proteome</keyword>
<comment type="caution">
    <text evidence="1">The sequence shown here is derived from an EMBL/GenBank/DDBJ whole genome shotgun (WGS) entry which is preliminary data.</text>
</comment>